<gene>
    <name evidence="1" type="ordered locus">Mtc_2269</name>
</gene>
<proteinExistence type="predicted"/>
<dbReference type="STRING" id="1041930.Mtc_2269"/>
<protein>
    <submittedName>
        <fullName evidence="1">Uncharacterized protein</fullName>
    </submittedName>
</protein>
<evidence type="ECO:0000313" key="1">
    <source>
        <dbReference type="EMBL" id="AFD01004.1"/>
    </source>
</evidence>
<reference evidence="1 2" key="1">
    <citation type="journal article" date="2012" name="J. Bacteriol.">
        <title>Complete genome sequence of a thermophilic methanogen, Methanocella conradii HZ254, isolated from Chinese rice field soil.</title>
        <authorList>
            <person name="Lu Z."/>
            <person name="Lu Y."/>
        </authorList>
    </citation>
    <scope>NUCLEOTIDE SEQUENCE [LARGE SCALE GENOMIC DNA]</scope>
    <source>
        <strain evidence="2">DSM 24694 / JCM 17849 / CGMCC 1.5162 / HZ254</strain>
    </source>
</reference>
<organism evidence="1 2">
    <name type="scientific">Methanocella conradii (strain DSM 24694 / JCM 17849 / CGMCC 1.5162 / HZ254)</name>
    <dbReference type="NCBI Taxonomy" id="1041930"/>
    <lineage>
        <taxon>Archaea</taxon>
        <taxon>Methanobacteriati</taxon>
        <taxon>Methanobacteriota</taxon>
        <taxon>Stenosarchaea group</taxon>
        <taxon>Methanomicrobia</taxon>
        <taxon>Methanocellales</taxon>
        <taxon>Methanocellaceae</taxon>
        <taxon>Methanocella</taxon>
    </lineage>
</organism>
<evidence type="ECO:0000313" key="2">
    <source>
        <dbReference type="Proteomes" id="UP000005233"/>
    </source>
</evidence>
<dbReference type="KEGG" id="mez:Mtc_2269"/>
<dbReference type="EMBL" id="CP003243">
    <property type="protein sequence ID" value="AFD01004.1"/>
    <property type="molecule type" value="Genomic_DNA"/>
</dbReference>
<name>H8IAZ4_METCZ</name>
<dbReference type="eggNOG" id="arCOG07534">
    <property type="taxonomic scope" value="Archaea"/>
</dbReference>
<dbReference type="HOGENOM" id="CLU_238836_0_0_2"/>
<dbReference type="Proteomes" id="UP000005233">
    <property type="component" value="Chromosome"/>
</dbReference>
<sequence>MHKNNLQSLIATMLIIGMLNVPYVMAEDQAAGVSMSISNSSTPIAAPDGITLGPLTLVLESHTYYPNDVVRAFVFNATDPLLSIIDPAGLVYNVTLARVNESAFVGEYALNRSIILDNYTVVAFDNATGASANDSFLVVTRPVLASPAPEPTIEPANLTNETTEERPLYLLVNTSKNDYPPMEQVDITVRTNAGTPTVIVQDPVNNTVRLKVKSVGNDTYSCAFKQDKSIVLGNYTVIAYVNENGVYNYTMAYFNVSMGVSVDKGFRVQYAAYDPVQKAIVVRANVSSVSSDVASIIKDEPKLKGMNVKGVKTLGSSTVEDETNTGGIKKEDKTVEVVIPVDNGNVDEVARQFNVTRDITKATTSVTVSKDGTSIHLSLNDKVDGCWYRMSAPVPDGYTVQKIVREDGVEIKNDIEINRTTGEYEKYEVNWYVENGTLYFYDDPINGYDITLSPPMANASLALNVITGGQLSAIVYPFNQSDSSTTIAANDHLGRNGDNNYGTNIDADAGSKTAVRMYNINNNNTMMFGNGGSNYATYSNAAYAYTDIGQPIIVGFNTVPDGSVESVIISNYRTPQVTGAPSYVNITQKTIIRNNNLWFATIYYINNSGANDINGFRFYQGCDFNFNGDISNDDNFYDSSNDIVYGYKSNANPDAIHVGGFRSSILSSKHDVNQYGTIWTRIAGDNLQNGTSTNGVDGGMAEAWDRIVLKKGETWVVPVIWGVGSTVDSTMSTINNAIASNVYDVGIKEITSPANGSSLDASTNPMAFINATVMDVGVTDQNPKVVVDIKNSQGNIVYHNETNVTLTVPYAETAQVSFPWDIENVTIGSYTINVYTQLNDSNGNNIDQKSSNDLKSIVIYISDFNVYPDQSGQVSPGENIFYSLTLSNMGADRTFDLNVSPSTAHWPTYLYYLDNTILLARDDNGDGVWDWVNNAYRDINTGAPCISLQADDSVSLLVQKLVPSTAGLAVLDTTMLKVNPAGQPSNVLSARLYTNTLFPPLAVKTFYMHSTTLNTTPESTSSATKAITSSFALWSQAPAFSDNFTIAGYINVPLYYKTSTTSSINVNASLLYTNGSYTALIGSSYDILPAATNVNPSLYTFNFTPISGNVVVPKGSYLILKIENLQSQTLTVYYGNTYRTCVRINTSTYVNVTGINTSNGTASTSNFNYGDTLYVTANVSDPIGAYDISNASISIFYPNGTALVYNQQMTYNSTDPSSPPLWKTFDNAPLTLSSSLPAGVYTINVTGNESNGVTHNKTIQFTLQSSSPAVSILPNYTKSSVPDTIWNFKHTVINLYSGGNDVFDISYTSTIPGWTVRLLKADGITALPDTDNDGIPDTGSLGPSNSVDIIVQVTVPVYASLGDVDVVNVTARSSNNLSVSSTAMDKIVLSNDTVVKTLYLHNNTSWGNYLNTSSNSSAVASITMSANTNYSWTQNPAFAKNFIIQGDPDATLYLYNSVNRRPFTISAWLQYYDGATYTTIGSWTGQITIGRRAYATLNFSIALSSSNVSIPAGSKLVLILRSDRQLTLYHSSDRPSHMDMDTQSYINVKSVTITDTNGIPISNATPPASIKVIANVTDPFGSYDIVRANLTIKYSNGTTLMGPLPMSQIAVDTNNPSLWKKFEKDLNLNTTIDTDTYDFIVTATESNGVTHNNGTQLSIVYPVRVRVTHSIAPLGGNAFSVCMSIKNNDSHTLRGVCAYDFYSNGFTVSDFSDPHVNSIPVSNGILSGIMNIFGPFDIPANQVMNITYTATGNGDYRLSDLMVVGVDPHE</sequence>
<keyword evidence="2" id="KW-1185">Reference proteome</keyword>
<accession>H8IAZ4</accession>